<feature type="compositionally biased region" description="Polar residues" evidence="2">
    <location>
        <begin position="2287"/>
        <end position="2302"/>
    </location>
</feature>
<reference evidence="3 4" key="1">
    <citation type="submission" date="2023-10" db="EMBL/GenBank/DDBJ databases">
        <title>Genomes of two closely related lineages of the louse Polyplax serrata with different host specificities.</title>
        <authorList>
            <person name="Martinu J."/>
            <person name="Tarabai H."/>
            <person name="Stefka J."/>
            <person name="Hypsa V."/>
        </authorList>
    </citation>
    <scope>NUCLEOTIDE SEQUENCE [LARGE SCALE GENOMIC DNA]</scope>
    <source>
        <strain evidence="3">HR10_N</strain>
    </source>
</reference>
<feature type="coiled-coil region" evidence="1">
    <location>
        <begin position="1881"/>
        <end position="1922"/>
    </location>
</feature>
<accession>A0AAN8Q5P9</accession>
<evidence type="ECO:0000313" key="3">
    <source>
        <dbReference type="EMBL" id="KAK6638863.1"/>
    </source>
</evidence>
<feature type="region of interest" description="Disordered" evidence="2">
    <location>
        <begin position="2611"/>
        <end position="2651"/>
    </location>
</feature>
<feature type="coiled-coil region" evidence="1">
    <location>
        <begin position="1286"/>
        <end position="1410"/>
    </location>
</feature>
<sequence>MDEEPASENLIQSPMMASLFQANKFGKINNLLTIPDTIPEQSAEFSLKSEVSKLAESLVPDNNTLQLSKSDESSNASTIIPFDNSFLLDCERKLLECSSSSDDDKTSLANNKQPGTFHKILSRKLGFDNSISTPPNELRQQINFLRDEISECHEFHDMEIQVLRETLEEGNPEHYSKLIEQYSVLLDLYTSLKKEYELYRNEQEKFKDEIHSKTADCLENLCSQIEASDSSLNFSDTSLISFTTPGVKCSTMMENMTEGEITILNNTNLTIHDPLAITTDNLFKTPRRTPFKNCKKMLPLDSKLTSIKSSTKGNINIKDLQSKEDLKNHRKSGNMKLVELQMNLSDKMREIKQLEDRLFKVEDLSSILEQEFERRITLHIKENSELKSNLSTVNMQVQELTQKLITETIALNPTLGDSLASKPAVNILSIFIDTIMESCKGIQNELIRKVHAKGSGTDIPKTFNNAEYKNVSVQYDVLEISCKSQKSEITNTSQSEKIDEENNENGNTNVSEKLQNDIKIMHQTIMELENKLMENGSLKKMCNMLKHYLNENNLQKVTYGEHTSNEVGCAADKLDELLPELSAEQKEEQELNSNNAIKSLESNMTVELENIRHLMGNLKQKIAASDNLISKLKDDIVEKKNETEKLKQEKECDFNLIEKLREEIKTLNANVNSFTTEINGTENYKEKYEQIKQQIDDDKNLISNLNLKIKNLESQRDELLGNLHNASNLESELRLEVDKIRGEKLEISTKCENLEQTINQLQIEMESKEKILKQLTDSQSSLEKIRDDTEKCLSERDTDIRVLESQLLTKETEQNETLKKCQELENNMLALSSKIQEKEDMLKQLTDSQLSLQADRERLQKCSVERDEEFSALQLRKNEIERELLEAQETIQKLQLELRSKEIERDEAVKKCQELENGMSVLSLEVQSKEDTMKNITESQLSLDEDRENMQKYIIEKDAEIRALQLRKNEVAQDFVSSQQNIQKLESQLLAKENELEESVKRCQELENEMLSLTSEITAKEETLKEFENLKCENNELRQISKEFNETIDNLQCKLQLTNEKLEEHDKITEEIKLLKEKNHEFRKTFEIFQENRKDFTNVYSNPNFINNADSNVFVTSDKVNSALKSCFNDSESGMFMSLVNETIMDCCKSLHQELKEDIVRKEVLSVNDQINEIRELLLIRNDEIRNLEDERNKLIGDLQNAANIETELRTEIEKISDEKLKLSNKYECLEQSMHQLQAEMKSKEEDLKQLTESLSSLEEIKSDRDNLREYIADRDANICLLELRKSEIEGELLSAQEKVQRLESQLVVKETELEESIKRYQELENERLTLTSEIIAKEEALKELENLKCENNELQQISKESKEMVDNLQNKLQIMNEKLDEHEKVNDEIKFLKEENSEFRKTFEIFQENRKDFTNFYSDPNFINNTESNVFVTSDKVNSGLKSCFNNTESGIFLSVVNETIMDCCKSLRNELEAMFVSEKSEALADRDLLLKKIEDINKLESERNNLIDKLQNATSIENELRSEVEKISIEKTDIRNTCDHLKQTINDLQVELQSKEETLKQLTESQLLMEDIKNYKENLEKCISERDAEISSLQLQKEEVQRSLQSAQETIQTLELELIRKKTEGDEAAKIYQQLDSKIFALSQEIEANNERLTNFEDCALKLEYEKLLAESLRTKLKESDDLFIKLNEEIVESKNEIEKLKHEKEDDINLIENLREEVRSLNINVNNCTDEINEIQIYKGKYEEIKQQVDDDKELISKLDSEIKTLESVREELVGNLHRAENVERELRLEVDNICSEKLEISNKCGHLEQTINQLQAEMESKEEMLKQLSEYQLSLEKMKVDRDDLKKCISERDEEIRIVELQKIEIQQSLFSAQDTIQNLESQLVTRETERDEIERKCRELESEILALSSEMNSKEGTLEQLIEAQLSLEKMKLDKEDLVNCISDRDADIRVLELKKNQVEGELLTAQEEIQKLESQLQTKETMLTENLNRCKELENEMLTLTLEITKKEEILKDLETLKYEYQKIVQISKESSETVDDLQSKLQVMNVKLEKHEKVTEELKQENNEFKKTFEVFREHKNEFVNVYSDPQFSLTGEPNIFIMSDKINSALKSCFNSSESGLFMSVVNETIMDCCKSLHEELKKDFDYEWKKLESIKEQTESLKEENNRLKDKVAEFSKEVEKLVKEKEEYLELSEKVKALEDQKIHLVEVLTDIRSFLNMPTDVIKKLLDGNLKNPKIFVESLTEFVDAAVQNLNMENTNLKMNNEALKDKVQELSMMVNELSNQKPQQDNPNGSFSGSKVHKSSTKSRDLCTRRLDKLEEINHNLTELITRILTNTKYSDLHKLKFSSIRDYPNITKKVSEHFDDLNSKLKTLEEANVTLDEECESYANTIKELQKEAASVWKSNKEKFDTLESVVNELKKEKTELESEKTEMRAKISKLDEECRKLKQTSNTEGTTAMCNCRNELKKVHELKRTILMREQKILELQDMETQNSQYKSQIKYLENALEQEKKKIKQEKEKIKKLQSELDELSKNQKCDKKGSGETDMLDELRMRGSVTSGVVQEFVDKEKMRKLSKDIAILKELCRARYSEIKRLEAENASLKSGPLKNLNQMDSPLCPKSYNTRSKNAGKFGRKTVDVEGKENWV</sequence>
<feature type="coiled-coil region" evidence="1">
    <location>
        <begin position="1491"/>
        <end position="1626"/>
    </location>
</feature>
<dbReference type="Proteomes" id="UP001372834">
    <property type="component" value="Unassembled WGS sequence"/>
</dbReference>
<comment type="caution">
    <text evidence="3">The sequence shown here is derived from an EMBL/GenBank/DDBJ whole genome shotgun (WGS) entry which is preliminary data.</text>
</comment>
<feature type="coiled-coil region" evidence="1">
    <location>
        <begin position="2484"/>
        <end position="2539"/>
    </location>
</feature>
<evidence type="ECO:0000313" key="4">
    <source>
        <dbReference type="Proteomes" id="UP001372834"/>
    </source>
</evidence>
<evidence type="ECO:0000256" key="1">
    <source>
        <dbReference type="SAM" id="Coils"/>
    </source>
</evidence>
<feature type="region of interest" description="Disordered" evidence="2">
    <location>
        <begin position="2287"/>
        <end position="2313"/>
    </location>
</feature>
<name>A0AAN8Q5P9_POLSC</name>
<feature type="coiled-coil region" evidence="1">
    <location>
        <begin position="2156"/>
        <end position="2207"/>
    </location>
</feature>
<feature type="coiled-coil region" evidence="1">
    <location>
        <begin position="583"/>
        <end position="778"/>
    </location>
</feature>
<feature type="coiled-coil region" evidence="1">
    <location>
        <begin position="2041"/>
        <end position="2075"/>
    </location>
</feature>
<gene>
    <name evidence="3" type="ORF">RUM43_007132</name>
</gene>
<proteinExistence type="predicted"/>
<feature type="coiled-coil region" evidence="1">
    <location>
        <begin position="1686"/>
        <end position="1845"/>
    </location>
</feature>
<protein>
    <submittedName>
        <fullName evidence="3">Uncharacterized protein</fullName>
    </submittedName>
</protein>
<feature type="coiled-coil region" evidence="1">
    <location>
        <begin position="1171"/>
        <end position="1261"/>
    </location>
</feature>
<feature type="coiled-coil region" evidence="1">
    <location>
        <begin position="337"/>
        <end position="403"/>
    </location>
</feature>
<keyword evidence="1" id="KW-0175">Coiled coil</keyword>
<evidence type="ECO:0000256" key="2">
    <source>
        <dbReference type="SAM" id="MobiDB-lite"/>
    </source>
</evidence>
<feature type="coiled-coil region" evidence="1">
    <location>
        <begin position="807"/>
        <end position="918"/>
    </location>
</feature>
<feature type="coiled-coil region" evidence="1">
    <location>
        <begin position="1954"/>
        <end position="2016"/>
    </location>
</feature>
<feature type="region of interest" description="Disordered" evidence="2">
    <location>
        <begin position="489"/>
        <end position="509"/>
    </location>
</feature>
<dbReference type="Gene3D" id="1.10.287.1490">
    <property type="match status" value="1"/>
</dbReference>
<dbReference type="PANTHER" id="PTHR23159">
    <property type="entry name" value="CENTROSOMAL PROTEIN 2"/>
    <property type="match status" value="1"/>
</dbReference>
<dbReference type="PANTHER" id="PTHR23159:SF60">
    <property type="entry name" value="SPINDLE ASSEMBLY ABNORMAL PROTEIN 4"/>
    <property type="match status" value="1"/>
</dbReference>
<organism evidence="3 4">
    <name type="scientific">Polyplax serrata</name>
    <name type="common">Common mouse louse</name>
    <dbReference type="NCBI Taxonomy" id="468196"/>
    <lineage>
        <taxon>Eukaryota</taxon>
        <taxon>Metazoa</taxon>
        <taxon>Ecdysozoa</taxon>
        <taxon>Arthropoda</taxon>
        <taxon>Hexapoda</taxon>
        <taxon>Insecta</taxon>
        <taxon>Pterygota</taxon>
        <taxon>Neoptera</taxon>
        <taxon>Paraneoptera</taxon>
        <taxon>Psocodea</taxon>
        <taxon>Troctomorpha</taxon>
        <taxon>Phthiraptera</taxon>
        <taxon>Anoplura</taxon>
        <taxon>Polyplacidae</taxon>
        <taxon>Polyplax</taxon>
    </lineage>
</organism>
<feature type="compositionally biased region" description="Basic and acidic residues" evidence="2">
    <location>
        <begin position="2640"/>
        <end position="2651"/>
    </location>
</feature>
<dbReference type="EMBL" id="JAWJWE010000003">
    <property type="protein sequence ID" value="KAK6638863.1"/>
    <property type="molecule type" value="Genomic_DNA"/>
</dbReference>
<feature type="coiled-coil region" evidence="1">
    <location>
        <begin position="2368"/>
        <end position="2455"/>
    </location>
</feature>
<feature type="coiled-coil region" evidence="1">
    <location>
        <begin position="968"/>
        <end position="1085"/>
    </location>
</feature>